<feature type="signal peptide" evidence="3">
    <location>
        <begin position="1"/>
        <end position="16"/>
    </location>
</feature>
<proteinExistence type="predicted"/>
<keyword evidence="5" id="KW-1185">Reference proteome</keyword>
<protein>
    <submittedName>
        <fullName evidence="4">RNA-binding protein Musashi like protein 2</fullName>
    </submittedName>
</protein>
<dbReference type="Proteomes" id="UP000011518">
    <property type="component" value="Unassembled WGS sequence"/>
</dbReference>
<dbReference type="Gene3D" id="3.30.70.330">
    <property type="match status" value="1"/>
</dbReference>
<keyword evidence="2" id="KW-0694">RNA-binding</keyword>
<gene>
    <name evidence="4" type="ORF">TREES_T100015093</name>
</gene>
<keyword evidence="3" id="KW-0732">Signal</keyword>
<evidence type="ECO:0000313" key="4">
    <source>
        <dbReference type="EMBL" id="ELW61595.1"/>
    </source>
</evidence>
<dbReference type="InterPro" id="IPR035979">
    <property type="entry name" value="RBD_domain_sf"/>
</dbReference>
<feature type="chain" id="PRO_5003999416" evidence="3">
    <location>
        <begin position="17"/>
        <end position="218"/>
    </location>
</feature>
<dbReference type="EMBL" id="KB320868">
    <property type="protein sequence ID" value="ELW61595.1"/>
    <property type="molecule type" value="Genomic_DNA"/>
</dbReference>
<dbReference type="PANTHER" id="PTHR48032">
    <property type="entry name" value="RNA-BINDING PROTEIN MUSASHI HOMOLOG RBP6"/>
    <property type="match status" value="1"/>
</dbReference>
<name>L9KFD8_TUPCH</name>
<reference evidence="5" key="2">
    <citation type="journal article" date="2013" name="Nat. Commun.">
        <title>Genome of the Chinese tree shrew.</title>
        <authorList>
            <person name="Fan Y."/>
            <person name="Huang Z.Y."/>
            <person name="Cao C.C."/>
            <person name="Chen C.S."/>
            <person name="Chen Y.X."/>
            <person name="Fan D.D."/>
            <person name="He J."/>
            <person name="Hou H.L."/>
            <person name="Hu L."/>
            <person name="Hu X.T."/>
            <person name="Jiang X.T."/>
            <person name="Lai R."/>
            <person name="Lang Y.S."/>
            <person name="Liang B."/>
            <person name="Liao S.G."/>
            <person name="Mu D."/>
            <person name="Ma Y.Y."/>
            <person name="Niu Y.Y."/>
            <person name="Sun X.Q."/>
            <person name="Xia J.Q."/>
            <person name="Xiao J."/>
            <person name="Xiong Z.Q."/>
            <person name="Xu L."/>
            <person name="Yang L."/>
            <person name="Zhang Y."/>
            <person name="Zhao W."/>
            <person name="Zhao X.D."/>
            <person name="Zheng Y.T."/>
            <person name="Zhou J.M."/>
            <person name="Zhu Y.B."/>
            <person name="Zhang G.J."/>
            <person name="Wang J."/>
            <person name="Yao Y.G."/>
        </authorList>
    </citation>
    <scope>NUCLEOTIDE SEQUENCE [LARGE SCALE GENOMIC DNA]</scope>
</reference>
<organism evidence="4 5">
    <name type="scientific">Tupaia chinensis</name>
    <name type="common">Chinese tree shrew</name>
    <name type="synonym">Tupaia belangeri chinensis</name>
    <dbReference type="NCBI Taxonomy" id="246437"/>
    <lineage>
        <taxon>Eukaryota</taxon>
        <taxon>Metazoa</taxon>
        <taxon>Chordata</taxon>
        <taxon>Craniata</taxon>
        <taxon>Vertebrata</taxon>
        <taxon>Euteleostomi</taxon>
        <taxon>Mammalia</taxon>
        <taxon>Eutheria</taxon>
        <taxon>Euarchontoglires</taxon>
        <taxon>Scandentia</taxon>
        <taxon>Tupaiidae</taxon>
        <taxon>Tupaia</taxon>
    </lineage>
</organism>
<dbReference type="SUPFAM" id="SSF54928">
    <property type="entry name" value="RNA-binding domain, RBD"/>
    <property type="match status" value="1"/>
</dbReference>
<dbReference type="PANTHER" id="PTHR48032:SF10">
    <property type="entry name" value="RNA-BINDING PROTEIN MUSASHI HOMOLOG 2"/>
    <property type="match status" value="1"/>
</dbReference>
<dbReference type="AlphaFoldDB" id="L9KFD8"/>
<evidence type="ECO:0000256" key="2">
    <source>
        <dbReference type="ARBA" id="ARBA00022884"/>
    </source>
</evidence>
<dbReference type="InterPro" id="IPR012677">
    <property type="entry name" value="Nucleotide-bd_a/b_plait_sf"/>
</dbReference>
<dbReference type="InParanoid" id="L9KFD8"/>
<accession>L9KFD8</accession>
<dbReference type="GO" id="GO:0007417">
    <property type="term" value="P:central nervous system development"/>
    <property type="evidence" value="ECO:0007669"/>
    <property type="project" value="TreeGrafter"/>
</dbReference>
<evidence type="ECO:0000313" key="5">
    <source>
        <dbReference type="Proteomes" id="UP000011518"/>
    </source>
</evidence>
<dbReference type="GO" id="GO:0006417">
    <property type="term" value="P:regulation of translation"/>
    <property type="evidence" value="ECO:0007669"/>
    <property type="project" value="TreeGrafter"/>
</dbReference>
<dbReference type="GO" id="GO:0005737">
    <property type="term" value="C:cytoplasm"/>
    <property type="evidence" value="ECO:0007669"/>
    <property type="project" value="TreeGrafter"/>
</dbReference>
<dbReference type="GO" id="GO:0003729">
    <property type="term" value="F:mRNA binding"/>
    <property type="evidence" value="ECO:0007669"/>
    <property type="project" value="TreeGrafter"/>
</dbReference>
<reference evidence="5" key="1">
    <citation type="submission" date="2012-07" db="EMBL/GenBank/DDBJ databases">
        <title>Genome of the Chinese tree shrew, a rising model animal genetically related to primates.</title>
        <authorList>
            <person name="Zhang G."/>
            <person name="Fan Y."/>
            <person name="Yao Y."/>
            <person name="Huang Z."/>
        </authorList>
    </citation>
    <scope>NUCLEOTIDE SEQUENCE [LARGE SCALE GENOMIC DNA]</scope>
</reference>
<dbReference type="STRING" id="246437.L9KFD8"/>
<sequence length="218" mass="24652">MIAPLPAVLLLQGCEGFGFVTFENEDVVEKVCEIHFHEINNKMVECKKAQPKEVMFPPGTRGRARGLPYTMDAFMLGMGMLGYPNFVATYGRGYPGFAPSYGYQFPGSPNFVAPYGRGYPGFAPSYGYQFPEWLSIRMHQLHDSTLMPLPLSSLPPLSDKPLEHLEPLTSVHQVCVRLLYMLVHVGLRVFVHVACFPNSLEQCRLEEAPVVRWKYCWT</sequence>
<keyword evidence="1" id="KW-0677">Repeat</keyword>
<evidence type="ECO:0000256" key="1">
    <source>
        <dbReference type="ARBA" id="ARBA00022737"/>
    </source>
</evidence>
<evidence type="ECO:0000256" key="3">
    <source>
        <dbReference type="SAM" id="SignalP"/>
    </source>
</evidence>
<dbReference type="eggNOG" id="KOG4205">
    <property type="taxonomic scope" value="Eukaryota"/>
</dbReference>